<feature type="domain" description="Protein kinase" evidence="6">
    <location>
        <begin position="271"/>
        <end position="536"/>
    </location>
</feature>
<evidence type="ECO:0000256" key="3">
    <source>
        <dbReference type="ARBA" id="ARBA00022777"/>
    </source>
</evidence>
<dbReference type="Gene3D" id="3.60.40.10">
    <property type="entry name" value="PPM-type phosphatase domain"/>
    <property type="match status" value="1"/>
</dbReference>
<dbReference type="GO" id="GO:0005524">
    <property type="term" value="F:ATP binding"/>
    <property type="evidence" value="ECO:0007669"/>
    <property type="project" value="UniProtKB-KW"/>
</dbReference>
<dbReference type="RefSeq" id="WP_065727218.1">
    <property type="nucleotide sequence ID" value="NZ_CP016428.1"/>
</dbReference>
<name>A0A1B1UAW9_9BRAD</name>
<dbReference type="InterPro" id="IPR000719">
    <property type="entry name" value="Prot_kinase_dom"/>
</dbReference>
<dbReference type="InterPro" id="IPR011009">
    <property type="entry name" value="Kinase-like_dom_sf"/>
</dbReference>
<dbReference type="STRING" id="1274631.LMTR13_06810"/>
<dbReference type="Pfam" id="PF00069">
    <property type="entry name" value="Pkinase"/>
    <property type="match status" value="1"/>
</dbReference>
<dbReference type="PROSITE" id="PS00109">
    <property type="entry name" value="PROTEIN_KINASE_TYR"/>
    <property type="match status" value="1"/>
</dbReference>
<dbReference type="KEGG" id="bic:LMTR13_06810"/>
<accession>A0A1B1UAW9</accession>
<dbReference type="Gene3D" id="1.10.510.10">
    <property type="entry name" value="Transferase(Phosphotransferase) domain 1"/>
    <property type="match status" value="1"/>
</dbReference>
<dbReference type="SMART" id="SM00331">
    <property type="entry name" value="PP2C_SIG"/>
    <property type="match status" value="1"/>
</dbReference>
<keyword evidence="2" id="KW-0547">Nucleotide-binding</keyword>
<keyword evidence="5" id="KW-0812">Transmembrane</keyword>
<dbReference type="SMART" id="SM00332">
    <property type="entry name" value="PP2Cc"/>
    <property type="match status" value="1"/>
</dbReference>
<keyword evidence="9" id="KW-1185">Reference proteome</keyword>
<sequence length="578" mass="64752">MPRELKISVGQFSDKGLKETNQDFHGVLIPDEPLLSLKGISIVLADGISTSKVSRVAAESAVKGFLTDYYCTSESWSVRTSAQRVLEATNSWLHSQTRSQYAYDKDRGYVCTLSAMVIKSTTAHLFHIGDSRIYRLSGNTLEQLTNDHRIVISSQQSYLGRALGVNPQIEIDYQMLRLEPGDVFVLATDGIYEHLSARRIAKAVNEGGADLDAAAKAIVDQAFEAGSKDNLTVQIVRVDEVPDGAASEVFAQPHELPLPPLLEARAVFDGYRIVRELHGSSRSHIYLAVDIETDAVVTIKIPSIDLRDDPAYLKRFMMEEWVARRIDSPHVLKPCLLQRKRNFLYVTTEYIDGQTLTQWMIDNPKPSLETVRGIVEQIAKGLRAFHRKEMLHQDVRPDNIMIDATGTVKIIDFGSTRITGVVEAEPSGIRNDILGTQQYTAPEYFLGEPATTRSDLFSLGVITYQMLTGKLPYGAQIAKARTRSQFNKLVYRPASHGDRELPQWIDGTLEKAVHPNPLKRYDSFSEFLFDLRHPNANYVSNSSTPLIERNPLLFWKSTTVVLALAVIVLLAMQHGMHR</sequence>
<dbReference type="Pfam" id="PF13672">
    <property type="entry name" value="PP2C_2"/>
    <property type="match status" value="1"/>
</dbReference>
<organism evidence="8 9">
    <name type="scientific">Bradyrhizobium icense</name>
    <dbReference type="NCBI Taxonomy" id="1274631"/>
    <lineage>
        <taxon>Bacteria</taxon>
        <taxon>Pseudomonadati</taxon>
        <taxon>Pseudomonadota</taxon>
        <taxon>Alphaproteobacteria</taxon>
        <taxon>Hyphomicrobiales</taxon>
        <taxon>Nitrobacteraceae</taxon>
        <taxon>Bradyrhizobium</taxon>
    </lineage>
</organism>
<keyword evidence="5" id="KW-1133">Transmembrane helix</keyword>
<dbReference type="PROSITE" id="PS51746">
    <property type="entry name" value="PPM_2"/>
    <property type="match status" value="1"/>
</dbReference>
<dbReference type="PANTHER" id="PTHR43289:SF6">
    <property type="entry name" value="SERINE_THREONINE-PROTEIN KINASE NEKL-3"/>
    <property type="match status" value="1"/>
</dbReference>
<evidence type="ECO:0000259" key="6">
    <source>
        <dbReference type="PROSITE" id="PS50011"/>
    </source>
</evidence>
<dbReference type="EMBL" id="CP016428">
    <property type="protein sequence ID" value="ANV99929.1"/>
    <property type="molecule type" value="Genomic_DNA"/>
</dbReference>
<dbReference type="SUPFAM" id="SSF81606">
    <property type="entry name" value="PP2C-like"/>
    <property type="match status" value="1"/>
</dbReference>
<dbReference type="Proteomes" id="UP000092839">
    <property type="component" value="Chromosome"/>
</dbReference>
<feature type="domain" description="PPM-type phosphatase" evidence="7">
    <location>
        <begin position="8"/>
        <end position="238"/>
    </location>
</feature>
<dbReference type="InterPro" id="IPR001932">
    <property type="entry name" value="PPM-type_phosphatase-like_dom"/>
</dbReference>
<feature type="transmembrane region" description="Helical" evidence="5">
    <location>
        <begin position="552"/>
        <end position="572"/>
    </location>
</feature>
<dbReference type="CDD" id="cd14014">
    <property type="entry name" value="STKc_PknB_like"/>
    <property type="match status" value="1"/>
</dbReference>
<dbReference type="SUPFAM" id="SSF56112">
    <property type="entry name" value="Protein kinase-like (PK-like)"/>
    <property type="match status" value="1"/>
</dbReference>
<dbReference type="OrthoDB" id="9801841at2"/>
<reference evidence="8 9" key="1">
    <citation type="submission" date="2016-07" db="EMBL/GenBank/DDBJ databases">
        <title>Complete genome sequence of Bradyrhizobium icense LMTR 13T, a potential inoculant strain isolated from lima bean (Phaseolus lunatus) in Peru.</title>
        <authorList>
            <person name="Ormeno-Orrillo E."/>
            <person name="Duran D."/>
            <person name="Rogel M.A."/>
            <person name="Rey L."/>
            <person name="Imperial J."/>
            <person name="Ruiz-Argueso T."/>
            <person name="Martinez-Romero E."/>
        </authorList>
    </citation>
    <scope>NUCLEOTIDE SEQUENCE [LARGE SCALE GENOMIC DNA]</scope>
    <source>
        <strain evidence="8 9">LMTR 13</strain>
    </source>
</reference>
<dbReference type="PANTHER" id="PTHR43289">
    <property type="entry name" value="MITOGEN-ACTIVATED PROTEIN KINASE KINASE KINASE 20-RELATED"/>
    <property type="match status" value="1"/>
</dbReference>
<evidence type="ECO:0000313" key="8">
    <source>
        <dbReference type="EMBL" id="ANV99929.1"/>
    </source>
</evidence>
<dbReference type="GO" id="GO:0004674">
    <property type="term" value="F:protein serine/threonine kinase activity"/>
    <property type="evidence" value="ECO:0007669"/>
    <property type="project" value="TreeGrafter"/>
</dbReference>
<dbReference type="CDD" id="cd00143">
    <property type="entry name" value="PP2Cc"/>
    <property type="match status" value="1"/>
</dbReference>
<keyword evidence="4" id="KW-0067">ATP-binding</keyword>
<evidence type="ECO:0000256" key="2">
    <source>
        <dbReference type="ARBA" id="ARBA00022741"/>
    </source>
</evidence>
<evidence type="ECO:0000256" key="1">
    <source>
        <dbReference type="ARBA" id="ARBA00022679"/>
    </source>
</evidence>
<dbReference type="InterPro" id="IPR036457">
    <property type="entry name" value="PPM-type-like_dom_sf"/>
</dbReference>
<evidence type="ECO:0000256" key="5">
    <source>
        <dbReference type="SAM" id="Phobius"/>
    </source>
</evidence>
<proteinExistence type="predicted"/>
<evidence type="ECO:0000259" key="7">
    <source>
        <dbReference type="PROSITE" id="PS51746"/>
    </source>
</evidence>
<dbReference type="PROSITE" id="PS50011">
    <property type="entry name" value="PROTEIN_KINASE_DOM"/>
    <property type="match status" value="1"/>
</dbReference>
<keyword evidence="3 8" id="KW-0418">Kinase</keyword>
<gene>
    <name evidence="8" type="ORF">LMTR13_06810</name>
</gene>
<keyword evidence="1" id="KW-0808">Transferase</keyword>
<protein>
    <submittedName>
        <fullName evidence="8">Protein kinase</fullName>
    </submittedName>
</protein>
<dbReference type="InterPro" id="IPR008266">
    <property type="entry name" value="Tyr_kinase_AS"/>
</dbReference>
<dbReference type="Gene3D" id="3.30.200.20">
    <property type="entry name" value="Phosphorylase Kinase, domain 1"/>
    <property type="match status" value="1"/>
</dbReference>
<evidence type="ECO:0000313" key="9">
    <source>
        <dbReference type="Proteomes" id="UP000092839"/>
    </source>
</evidence>
<dbReference type="AlphaFoldDB" id="A0A1B1UAW9"/>
<evidence type="ECO:0000256" key="4">
    <source>
        <dbReference type="ARBA" id="ARBA00022840"/>
    </source>
</evidence>
<keyword evidence="5" id="KW-0472">Membrane</keyword>